<dbReference type="EMBL" id="CP034204">
    <property type="protein sequence ID" value="QBZ54005.1"/>
    <property type="molecule type" value="Genomic_DNA"/>
</dbReference>
<sequence>MLHYKPFLFRQRRNANEFNGAGSILITWESTTCVYTVWGYDVVDLEPGRAGRRISRDPVLPHLTKVHLFITTHKRTIIMSIKKKKK</sequence>
<accession>A0A4V1C4T5</accession>
<dbReference type="Proteomes" id="UP000294847">
    <property type="component" value="Chromosome 1"/>
</dbReference>
<gene>
    <name evidence="1" type="ORF">PoMZ_09696</name>
</gene>
<protein>
    <submittedName>
        <fullName evidence="1">Uncharacterized protein</fullName>
    </submittedName>
</protein>
<evidence type="ECO:0000313" key="1">
    <source>
        <dbReference type="EMBL" id="QBZ54005.1"/>
    </source>
</evidence>
<organism evidence="1 2">
    <name type="scientific">Pyricularia oryzae</name>
    <name type="common">Rice blast fungus</name>
    <name type="synonym">Magnaporthe oryzae</name>
    <dbReference type="NCBI Taxonomy" id="318829"/>
    <lineage>
        <taxon>Eukaryota</taxon>
        <taxon>Fungi</taxon>
        <taxon>Dikarya</taxon>
        <taxon>Ascomycota</taxon>
        <taxon>Pezizomycotina</taxon>
        <taxon>Sordariomycetes</taxon>
        <taxon>Sordariomycetidae</taxon>
        <taxon>Magnaporthales</taxon>
        <taxon>Pyriculariaceae</taxon>
        <taxon>Pyricularia</taxon>
    </lineage>
</organism>
<reference evidence="1 2" key="1">
    <citation type="journal article" date="2019" name="Mol. Biol. Evol.">
        <title>Blast fungal genomes show frequent chromosomal changes, gene gains and losses, and effector gene turnover.</title>
        <authorList>
            <person name="Gomez Luciano L.B."/>
            <person name="Jason Tsai I."/>
            <person name="Chuma I."/>
            <person name="Tosa Y."/>
            <person name="Chen Y.H."/>
            <person name="Li J.Y."/>
            <person name="Li M.Y."/>
            <person name="Jade Lu M.Y."/>
            <person name="Nakayashiki H."/>
            <person name="Li W.H."/>
        </authorList>
    </citation>
    <scope>NUCLEOTIDE SEQUENCE [LARGE SCALE GENOMIC DNA]</scope>
    <source>
        <strain evidence="1">MZ5-1-6</strain>
    </source>
</reference>
<name>A0A4V1C4T5_PYROR</name>
<evidence type="ECO:0000313" key="2">
    <source>
        <dbReference type="Proteomes" id="UP000294847"/>
    </source>
</evidence>
<dbReference type="AlphaFoldDB" id="A0A4V1C4T5"/>
<proteinExistence type="predicted"/>